<dbReference type="Gene3D" id="3.80.10.10">
    <property type="entry name" value="Ribonuclease Inhibitor"/>
    <property type="match status" value="2"/>
</dbReference>
<protein>
    <submittedName>
        <fullName evidence="17">Toll-like receptor Tollo</fullName>
    </submittedName>
</protein>
<dbReference type="Gene3D" id="3.40.50.10140">
    <property type="entry name" value="Toll/interleukin-1 receptor homology (TIR) domain"/>
    <property type="match status" value="1"/>
</dbReference>
<evidence type="ECO:0000256" key="10">
    <source>
        <dbReference type="ARBA" id="ARBA00023136"/>
    </source>
</evidence>
<evidence type="ECO:0000256" key="9">
    <source>
        <dbReference type="ARBA" id="ARBA00022989"/>
    </source>
</evidence>
<dbReference type="PROSITE" id="PS51450">
    <property type="entry name" value="LRR"/>
    <property type="match status" value="1"/>
</dbReference>
<dbReference type="PANTHER" id="PTHR24365:SF541">
    <property type="entry name" value="PROTEIN TOLL-RELATED"/>
    <property type="match status" value="1"/>
</dbReference>
<evidence type="ECO:0000256" key="4">
    <source>
        <dbReference type="ARBA" id="ARBA00022614"/>
    </source>
</evidence>
<evidence type="ECO:0000313" key="16">
    <source>
        <dbReference type="Proteomes" id="UP000515135"/>
    </source>
</evidence>
<feature type="transmembrane region" description="Helical" evidence="14">
    <location>
        <begin position="275"/>
        <end position="295"/>
    </location>
</feature>
<comment type="subcellular location">
    <subcellularLocation>
        <location evidence="1">Membrane</location>
        <topology evidence="1">Single-pass type I membrane protein</topology>
    </subcellularLocation>
</comment>
<reference evidence="17" key="1">
    <citation type="submission" date="2025-08" db="UniProtKB">
        <authorList>
            <consortium name="RefSeq"/>
        </authorList>
    </citation>
    <scope>IDENTIFICATION</scope>
    <source>
        <tissue evidence="17">Gonad</tissue>
    </source>
</reference>
<dbReference type="PANTHER" id="PTHR24365">
    <property type="entry name" value="TOLL-LIKE RECEPTOR"/>
    <property type="match status" value="1"/>
</dbReference>
<dbReference type="GO" id="GO:0005886">
    <property type="term" value="C:plasma membrane"/>
    <property type="evidence" value="ECO:0007669"/>
    <property type="project" value="TreeGrafter"/>
</dbReference>
<dbReference type="InterPro" id="IPR001611">
    <property type="entry name" value="Leu-rich_rpt"/>
</dbReference>
<keyword evidence="12" id="KW-0325">Glycoprotein</keyword>
<accession>A0A6P4XN70</accession>
<dbReference type="AlphaFoldDB" id="A0A6P4XN70"/>
<dbReference type="GO" id="GO:0045087">
    <property type="term" value="P:innate immune response"/>
    <property type="evidence" value="ECO:0007669"/>
    <property type="project" value="UniProtKB-KW"/>
</dbReference>
<dbReference type="GeneID" id="109461585"/>
<organism evidence="16 17">
    <name type="scientific">Branchiostoma belcheri</name>
    <name type="common">Amphioxus</name>
    <dbReference type="NCBI Taxonomy" id="7741"/>
    <lineage>
        <taxon>Eukaryota</taxon>
        <taxon>Metazoa</taxon>
        <taxon>Chordata</taxon>
        <taxon>Cephalochordata</taxon>
        <taxon>Leptocardii</taxon>
        <taxon>Amphioxiformes</taxon>
        <taxon>Branchiostomatidae</taxon>
        <taxon>Branchiostoma</taxon>
    </lineage>
</organism>
<keyword evidence="11" id="KW-0675">Receptor</keyword>
<evidence type="ECO:0000256" key="14">
    <source>
        <dbReference type="SAM" id="Phobius"/>
    </source>
</evidence>
<dbReference type="PROSITE" id="PS50104">
    <property type="entry name" value="TIR"/>
    <property type="match status" value="1"/>
</dbReference>
<evidence type="ECO:0000256" key="6">
    <source>
        <dbReference type="ARBA" id="ARBA00022729"/>
    </source>
</evidence>
<dbReference type="GO" id="GO:0038023">
    <property type="term" value="F:signaling receptor activity"/>
    <property type="evidence" value="ECO:0007669"/>
    <property type="project" value="TreeGrafter"/>
</dbReference>
<keyword evidence="5 14" id="KW-0812">Transmembrane</keyword>
<gene>
    <name evidence="17" type="primary">LOC109461585</name>
</gene>
<keyword evidence="7" id="KW-0677">Repeat</keyword>
<feature type="domain" description="TIR" evidence="15">
    <location>
        <begin position="322"/>
        <end position="457"/>
    </location>
</feature>
<keyword evidence="3" id="KW-0399">Innate immunity</keyword>
<evidence type="ECO:0000256" key="7">
    <source>
        <dbReference type="ARBA" id="ARBA00022737"/>
    </source>
</evidence>
<evidence type="ECO:0000256" key="12">
    <source>
        <dbReference type="ARBA" id="ARBA00023180"/>
    </source>
</evidence>
<dbReference type="KEGG" id="bbel:109461585"/>
<dbReference type="OrthoDB" id="6429344at2759"/>
<dbReference type="InterPro" id="IPR003591">
    <property type="entry name" value="Leu-rich_rpt_typical-subtyp"/>
</dbReference>
<evidence type="ECO:0000259" key="15">
    <source>
        <dbReference type="PROSITE" id="PS50104"/>
    </source>
</evidence>
<keyword evidence="8" id="KW-0391">Immunity</keyword>
<evidence type="ECO:0000256" key="13">
    <source>
        <dbReference type="ARBA" id="ARBA00023198"/>
    </source>
</evidence>
<sequence length="481" mass="55302">MTQNPLVCDCGLYELMLNMDVAKQGVLYTKTDFEHMECWLPDTLRGRKVVDLSPSELWCSQECYNRPYYCHCFKHADDISNVTTILHLEGNQLTVINQTVLPQLLMIRELYLNDNNISYVGDMSFNNFNSLEILRLDGNSISEINSQVFKSISNLRELYLNHSGVKYLTADTFQDLANLQKLHLENNKLKSVPENVFAGLKKLTLLGIHGNPLTCGCDVLWFANWLRSRAFLLSQRRNVSCVAGTKVTRDILSLSAAQFDCDDLQAAQARTRRTIGLSIALVLLTIILVCVIVIVKRKEDIQVYLYARYGWRFREEEDDEDKEYDAFLSYSQHDLDMVLQDVLPALENREPPFRVCLHHRDFLPGVPIAENILNAVSASKRTIILLSNNFLESDWCQLEFQAAHAQMLQDRANRVIVILLDDIPAENAPADIQHYLKTNTYLKWGDERFWERLIYAMPRPRPHAQNEDGDQLAMVELDHNG</sequence>
<dbReference type="FunFam" id="3.80.10.10:FF:001691">
    <property type="entry name" value="Uncharacterized protein"/>
    <property type="match status" value="1"/>
</dbReference>
<dbReference type="SUPFAM" id="SSF52200">
    <property type="entry name" value="Toll/Interleukin receptor TIR domain"/>
    <property type="match status" value="1"/>
</dbReference>
<dbReference type="InterPro" id="IPR000157">
    <property type="entry name" value="TIR_dom"/>
</dbReference>
<evidence type="ECO:0000256" key="11">
    <source>
        <dbReference type="ARBA" id="ARBA00023170"/>
    </source>
</evidence>
<dbReference type="SMART" id="SM00369">
    <property type="entry name" value="LRR_TYP"/>
    <property type="match status" value="4"/>
</dbReference>
<proteinExistence type="inferred from homology"/>
<keyword evidence="16" id="KW-1185">Reference proteome</keyword>
<evidence type="ECO:0000256" key="1">
    <source>
        <dbReference type="ARBA" id="ARBA00004479"/>
    </source>
</evidence>
<dbReference type="InterPro" id="IPR000483">
    <property type="entry name" value="Cys-rich_flank_reg_C"/>
</dbReference>
<dbReference type="GO" id="GO:0007165">
    <property type="term" value="P:signal transduction"/>
    <property type="evidence" value="ECO:0007669"/>
    <property type="project" value="InterPro"/>
</dbReference>
<keyword evidence="13" id="KW-0395">Inflammatory response</keyword>
<evidence type="ECO:0000256" key="5">
    <source>
        <dbReference type="ARBA" id="ARBA00022692"/>
    </source>
</evidence>
<dbReference type="Proteomes" id="UP000515135">
    <property type="component" value="Unplaced"/>
</dbReference>
<keyword evidence="10 14" id="KW-0472">Membrane</keyword>
<dbReference type="Pfam" id="PF13855">
    <property type="entry name" value="LRR_8"/>
    <property type="match status" value="2"/>
</dbReference>
<evidence type="ECO:0000313" key="17">
    <source>
        <dbReference type="RefSeq" id="XP_019613523.1"/>
    </source>
</evidence>
<evidence type="ECO:0000256" key="3">
    <source>
        <dbReference type="ARBA" id="ARBA00022588"/>
    </source>
</evidence>
<dbReference type="SUPFAM" id="SSF52058">
    <property type="entry name" value="L domain-like"/>
    <property type="match status" value="1"/>
</dbReference>
<dbReference type="Pfam" id="PF01582">
    <property type="entry name" value="TIR"/>
    <property type="match status" value="1"/>
</dbReference>
<keyword evidence="4" id="KW-0433">Leucine-rich repeat</keyword>
<comment type="similarity">
    <text evidence="2">Belongs to the Toll-like receptor family.</text>
</comment>
<keyword evidence="6" id="KW-0732">Signal</keyword>
<dbReference type="FunFam" id="3.40.50.10140:FF:000026">
    <property type="entry name" value="Toll-like receptor 2"/>
    <property type="match status" value="1"/>
</dbReference>
<dbReference type="RefSeq" id="XP_019613523.1">
    <property type="nucleotide sequence ID" value="XM_019757964.1"/>
</dbReference>
<evidence type="ECO:0000256" key="8">
    <source>
        <dbReference type="ARBA" id="ARBA00022859"/>
    </source>
</evidence>
<dbReference type="SMART" id="SM00082">
    <property type="entry name" value="LRRCT"/>
    <property type="match status" value="2"/>
</dbReference>
<evidence type="ECO:0000256" key="2">
    <source>
        <dbReference type="ARBA" id="ARBA00009634"/>
    </source>
</evidence>
<dbReference type="PRINTS" id="PR01537">
    <property type="entry name" value="INTRLKN1R1F"/>
</dbReference>
<dbReference type="InterPro" id="IPR032675">
    <property type="entry name" value="LRR_dom_sf"/>
</dbReference>
<keyword evidence="9 14" id="KW-1133">Transmembrane helix</keyword>
<dbReference type="SMART" id="SM00255">
    <property type="entry name" value="TIR"/>
    <property type="match status" value="1"/>
</dbReference>
<name>A0A6P4XN70_BRABE</name>
<dbReference type="InterPro" id="IPR035897">
    <property type="entry name" value="Toll_tir_struct_dom_sf"/>
</dbReference>